<evidence type="ECO:0000256" key="2">
    <source>
        <dbReference type="PROSITE-ProRule" id="PRU00335"/>
    </source>
</evidence>
<dbReference type="PANTHER" id="PTHR43479">
    <property type="entry name" value="ACREF/ENVCD OPERON REPRESSOR-RELATED"/>
    <property type="match status" value="1"/>
</dbReference>
<organism evidence="4 5">
    <name type="scientific">Cohnella boryungensis</name>
    <dbReference type="NCBI Taxonomy" id="768479"/>
    <lineage>
        <taxon>Bacteria</taxon>
        <taxon>Bacillati</taxon>
        <taxon>Bacillota</taxon>
        <taxon>Bacilli</taxon>
        <taxon>Bacillales</taxon>
        <taxon>Paenibacillaceae</taxon>
        <taxon>Cohnella</taxon>
    </lineage>
</organism>
<name>A0ABV8SK80_9BACL</name>
<dbReference type="Proteomes" id="UP001595755">
    <property type="component" value="Unassembled WGS sequence"/>
</dbReference>
<comment type="caution">
    <text evidence="4">The sequence shown here is derived from an EMBL/GenBank/DDBJ whole genome shotgun (WGS) entry which is preliminary data.</text>
</comment>
<feature type="domain" description="HTH tetR-type" evidence="3">
    <location>
        <begin position="1"/>
        <end position="56"/>
    </location>
</feature>
<evidence type="ECO:0000259" key="3">
    <source>
        <dbReference type="PROSITE" id="PS50977"/>
    </source>
</evidence>
<keyword evidence="5" id="KW-1185">Reference proteome</keyword>
<dbReference type="SUPFAM" id="SSF46689">
    <property type="entry name" value="Homeodomain-like"/>
    <property type="match status" value="1"/>
</dbReference>
<dbReference type="PANTHER" id="PTHR43479:SF23">
    <property type="entry name" value="HTH TETR-TYPE DOMAIN-CONTAINING PROTEIN"/>
    <property type="match status" value="1"/>
</dbReference>
<proteinExistence type="predicted"/>
<protein>
    <submittedName>
        <fullName evidence="4">TetR/AcrR family transcriptional regulator C-terminal domain-containing protein</fullName>
    </submittedName>
</protein>
<dbReference type="EMBL" id="JBHSED010000065">
    <property type="protein sequence ID" value="MFC4306809.1"/>
    <property type="molecule type" value="Genomic_DNA"/>
</dbReference>
<evidence type="ECO:0000256" key="1">
    <source>
        <dbReference type="ARBA" id="ARBA00023125"/>
    </source>
</evidence>
<dbReference type="InterPro" id="IPR009057">
    <property type="entry name" value="Homeodomain-like_sf"/>
</dbReference>
<dbReference type="PROSITE" id="PS50977">
    <property type="entry name" value="HTH_TETR_2"/>
    <property type="match status" value="1"/>
</dbReference>
<evidence type="ECO:0000313" key="4">
    <source>
        <dbReference type="EMBL" id="MFC4306809.1"/>
    </source>
</evidence>
<accession>A0ABV8SK80</accession>
<sequence>MLRDALVELLEEMDIEKISVNRLAQRATINRVTFYLHYRDIPDMLDKMADDMVEEFKSIMKASETSHVKDKDAEWPLMVSLLEHIAEQSRFYKVILATNRTTVFTDRLLQLLKSLIVVKLEHAEKFVEGTGIKREIAIWYGSSAVIGSIIAWLRMDMPYTPQFLAGQFALLRKYVKERSEGL</sequence>
<dbReference type="Gene3D" id="1.10.357.10">
    <property type="entry name" value="Tetracycline Repressor, domain 2"/>
    <property type="match status" value="1"/>
</dbReference>
<reference evidence="5" key="1">
    <citation type="journal article" date="2019" name="Int. J. Syst. Evol. Microbiol.">
        <title>The Global Catalogue of Microorganisms (GCM) 10K type strain sequencing project: providing services to taxonomists for standard genome sequencing and annotation.</title>
        <authorList>
            <consortium name="The Broad Institute Genomics Platform"/>
            <consortium name="The Broad Institute Genome Sequencing Center for Infectious Disease"/>
            <person name="Wu L."/>
            <person name="Ma J."/>
        </authorList>
    </citation>
    <scope>NUCLEOTIDE SEQUENCE [LARGE SCALE GENOMIC DNA]</scope>
    <source>
        <strain evidence="5">CGMCC 4.1641</strain>
    </source>
</reference>
<dbReference type="InterPro" id="IPR050624">
    <property type="entry name" value="HTH-type_Tx_Regulator"/>
</dbReference>
<dbReference type="InterPro" id="IPR001647">
    <property type="entry name" value="HTH_TetR"/>
</dbReference>
<feature type="DNA-binding region" description="H-T-H motif" evidence="2">
    <location>
        <begin position="19"/>
        <end position="38"/>
    </location>
</feature>
<keyword evidence="1 2" id="KW-0238">DNA-binding</keyword>
<dbReference type="Pfam" id="PF14278">
    <property type="entry name" value="TetR_C_8"/>
    <property type="match status" value="1"/>
</dbReference>
<evidence type="ECO:0000313" key="5">
    <source>
        <dbReference type="Proteomes" id="UP001595755"/>
    </source>
</evidence>
<gene>
    <name evidence="4" type="ORF">ACFO1S_25645</name>
</gene>
<dbReference type="InterPro" id="IPR039532">
    <property type="entry name" value="TetR_C_Firmicutes"/>
</dbReference>